<organism evidence="1 2">
    <name type="scientific">Duganella fentianensis</name>
    <dbReference type="NCBI Taxonomy" id="2692177"/>
    <lineage>
        <taxon>Bacteria</taxon>
        <taxon>Pseudomonadati</taxon>
        <taxon>Pseudomonadota</taxon>
        <taxon>Betaproteobacteria</taxon>
        <taxon>Burkholderiales</taxon>
        <taxon>Oxalobacteraceae</taxon>
        <taxon>Telluria group</taxon>
        <taxon>Duganella</taxon>
    </lineage>
</organism>
<evidence type="ECO:0008006" key="3">
    <source>
        <dbReference type="Google" id="ProtNLM"/>
    </source>
</evidence>
<evidence type="ECO:0000313" key="2">
    <source>
        <dbReference type="Proteomes" id="UP000444316"/>
    </source>
</evidence>
<comment type="caution">
    <text evidence="1">The sequence shown here is derived from an EMBL/GenBank/DDBJ whole genome shotgun (WGS) entry which is preliminary data.</text>
</comment>
<accession>A0A845HZU4</accession>
<sequence>MRKTDLAKYDAKKLMNKMTVPGTEFGKAVVTIDKREQRRLDQAAGLVPFATKLNAELVAQLHALAKEQGSDVGTVVTTLLKKALAA</sequence>
<protein>
    <recommendedName>
        <fullName evidence="3">LexA regulated protein</fullName>
    </recommendedName>
</protein>
<dbReference type="EMBL" id="WWCL01000002">
    <property type="protein sequence ID" value="MYN45001.1"/>
    <property type="molecule type" value="Genomic_DNA"/>
</dbReference>
<dbReference type="Proteomes" id="UP000444316">
    <property type="component" value="Unassembled WGS sequence"/>
</dbReference>
<keyword evidence="2" id="KW-1185">Reference proteome</keyword>
<evidence type="ECO:0000313" key="1">
    <source>
        <dbReference type="EMBL" id="MYN45001.1"/>
    </source>
</evidence>
<proteinExistence type="predicted"/>
<reference evidence="1" key="1">
    <citation type="submission" date="2019-12" db="EMBL/GenBank/DDBJ databases">
        <title>Novel species isolated from a subtropical stream in China.</title>
        <authorList>
            <person name="Lu H."/>
        </authorList>
    </citation>
    <scope>NUCLEOTIDE SEQUENCE [LARGE SCALE GENOMIC DNA]</scope>
    <source>
        <strain evidence="1">FT93W</strain>
    </source>
</reference>
<dbReference type="AlphaFoldDB" id="A0A845HZU4"/>
<dbReference type="RefSeq" id="WP_161034718.1">
    <property type="nucleotide sequence ID" value="NZ_WWCL01000002.1"/>
</dbReference>
<gene>
    <name evidence="1" type="ORF">GTP23_07950</name>
</gene>
<name>A0A845HZU4_9BURK</name>